<reference evidence="1 2" key="1">
    <citation type="journal article" date="2014" name="Mol. Plant Microbe Interact.">
        <title>The complete genome sequence of Candidatus Liberibacter americanus, associated with citrus Huanglongbing.</title>
        <authorList>
            <person name="Wulff N.A."/>
            <person name="Zhang S."/>
            <person name="Setubal J.C."/>
            <person name="Almeida N.F."/>
            <person name="Martins E.C."/>
            <person name="Harakava R."/>
            <person name="Kumar D."/>
            <person name="Rangel L.T."/>
            <person name="Foissac X."/>
            <person name="Bove J."/>
            <person name="Gabriel D.W."/>
        </authorList>
    </citation>
    <scope>NUCLEOTIDE SEQUENCE [LARGE SCALE GENOMIC DNA]</scope>
    <source>
        <strain evidence="1 2">Sao Paulo</strain>
    </source>
</reference>
<proteinExistence type="predicted"/>
<dbReference type="KEGG" id="lar:lam_608"/>
<evidence type="ECO:0000313" key="2">
    <source>
        <dbReference type="Proteomes" id="UP000017862"/>
    </source>
</evidence>
<dbReference type="AlphaFoldDB" id="U6B4Y1"/>
<keyword evidence="2" id="KW-1185">Reference proteome</keyword>
<organism evidence="1 2">
    <name type="scientific">Candidatus Liberibacter americanus str. Sao Paulo</name>
    <dbReference type="NCBI Taxonomy" id="1261131"/>
    <lineage>
        <taxon>Bacteria</taxon>
        <taxon>Pseudomonadati</taxon>
        <taxon>Pseudomonadota</taxon>
        <taxon>Alphaproteobacteria</taxon>
        <taxon>Hyphomicrobiales</taxon>
        <taxon>Rhizobiaceae</taxon>
        <taxon>Liberibacter</taxon>
    </lineage>
</organism>
<dbReference type="HOGENOM" id="CLU_2895626_0_0_5"/>
<dbReference type="EMBL" id="CP006604">
    <property type="protein sequence ID" value="AHA27955.1"/>
    <property type="molecule type" value="Genomic_DNA"/>
</dbReference>
<name>U6B4Y1_9HYPH</name>
<evidence type="ECO:0000313" key="1">
    <source>
        <dbReference type="EMBL" id="AHA27955.1"/>
    </source>
</evidence>
<sequence>MAILSGHKDGMFQIYRAIKMVCFKQVLQYRNLLPVYLDVFDIQPNASLVIEVGRAFNLRLIY</sequence>
<accession>U6B4Y1</accession>
<protein>
    <submittedName>
        <fullName evidence="1">Uncharacterized protein</fullName>
    </submittedName>
</protein>
<gene>
    <name evidence="1" type="ORF">lam_608</name>
</gene>
<dbReference type="Proteomes" id="UP000017862">
    <property type="component" value="Chromosome"/>
</dbReference>